<name>A0AAE0ZKU3_9GAST</name>
<dbReference type="EMBL" id="JAWDGP010003856">
    <property type="protein sequence ID" value="KAK3770292.1"/>
    <property type="molecule type" value="Genomic_DNA"/>
</dbReference>
<comment type="caution">
    <text evidence="1">The sequence shown here is derived from an EMBL/GenBank/DDBJ whole genome shotgun (WGS) entry which is preliminary data.</text>
</comment>
<evidence type="ECO:0000313" key="2">
    <source>
        <dbReference type="Proteomes" id="UP001283361"/>
    </source>
</evidence>
<reference evidence="1" key="1">
    <citation type="journal article" date="2023" name="G3 (Bethesda)">
        <title>A reference genome for the long-term kleptoplast-retaining sea slug Elysia crispata morphotype clarki.</title>
        <authorList>
            <person name="Eastman K.E."/>
            <person name="Pendleton A.L."/>
            <person name="Shaikh M.A."/>
            <person name="Suttiyut T."/>
            <person name="Ogas R."/>
            <person name="Tomko P."/>
            <person name="Gavelis G."/>
            <person name="Widhalm J.R."/>
            <person name="Wisecaver J.H."/>
        </authorList>
    </citation>
    <scope>NUCLEOTIDE SEQUENCE</scope>
    <source>
        <strain evidence="1">ECLA1</strain>
    </source>
</reference>
<gene>
    <name evidence="1" type="ORF">RRG08_029947</name>
</gene>
<dbReference type="Proteomes" id="UP001283361">
    <property type="component" value="Unassembled WGS sequence"/>
</dbReference>
<protein>
    <submittedName>
        <fullName evidence="1">Uncharacterized protein</fullName>
    </submittedName>
</protein>
<proteinExistence type="predicted"/>
<sequence length="124" mass="13875">MEQLCKELSDAEVINLRVDSAELLVRVAVTKRQITIKDGTRPDILLAKHFNELRTCGWRRHDASLINCPRGLGLRSSKFSAALSDKRLRGTHQKLIVSVSPASCSARRPKCMLIHSAHGHVRLL</sequence>
<organism evidence="1 2">
    <name type="scientific">Elysia crispata</name>
    <name type="common">lettuce slug</name>
    <dbReference type="NCBI Taxonomy" id="231223"/>
    <lineage>
        <taxon>Eukaryota</taxon>
        <taxon>Metazoa</taxon>
        <taxon>Spiralia</taxon>
        <taxon>Lophotrochozoa</taxon>
        <taxon>Mollusca</taxon>
        <taxon>Gastropoda</taxon>
        <taxon>Heterobranchia</taxon>
        <taxon>Euthyneura</taxon>
        <taxon>Panpulmonata</taxon>
        <taxon>Sacoglossa</taxon>
        <taxon>Placobranchoidea</taxon>
        <taxon>Plakobranchidae</taxon>
        <taxon>Elysia</taxon>
    </lineage>
</organism>
<keyword evidence="2" id="KW-1185">Reference proteome</keyword>
<accession>A0AAE0ZKU3</accession>
<dbReference type="AlphaFoldDB" id="A0AAE0ZKU3"/>
<evidence type="ECO:0000313" key="1">
    <source>
        <dbReference type="EMBL" id="KAK3770292.1"/>
    </source>
</evidence>